<sequence length="191" mass="21510">MFYYDLHTRGANGNISIVTKGHQGQQATVAALAKAWNWSNSPEAWKANAALIGGPARAVRSTYKACRIMTSQDGRRTYFYPCDSLVERHKTGQVDEDTWTFASAGAFAILDFIKNRKKYDQNIETRAKYAPALPCLAYYDEAMNLIYYSVGKQPAPGPEAWLTQERYSGQTIERKLTTASELNRKIKALRI</sequence>
<evidence type="ECO:0000313" key="2">
    <source>
        <dbReference type="Proteomes" id="UP000009325"/>
    </source>
</evidence>
<gene>
    <name evidence="1" type="ORF">BN146_01330</name>
</gene>
<name>K0NUG4_9LACO</name>
<comment type="caution">
    <text evidence="1">The sequence shown here is derived from an EMBL/GenBank/DDBJ whole genome shotgun (WGS) entry which is preliminary data.</text>
</comment>
<accession>K0NUG4</accession>
<reference evidence="1 2" key="1">
    <citation type="submission" date="2012-08" db="EMBL/GenBank/DDBJ databases">
        <title>Draft Genome Sequences of Lactobacillus equicursoris CIP 110162T, isolated from thoroughbred racehorse feces and Lactobacillus sp. CRBIP 24.137 isolated from urine of human.</title>
        <authorList>
            <person name="Cousin S."/>
            <person name="Loux V."/>
            <person name="Ma L."/>
            <person name="Creno S."/>
            <person name="Clermont D."/>
            <person name="Bizet C."/>
            <person name="Bouchier C."/>
        </authorList>
    </citation>
    <scope>NUCLEOTIDE SEQUENCE [LARGE SCALE GENOMIC DNA]</scope>
    <source>
        <strain evidence="1 2">66c</strain>
    </source>
</reference>
<protein>
    <submittedName>
        <fullName evidence="1">Uncharacterized protein</fullName>
    </submittedName>
</protein>
<dbReference type="AlphaFoldDB" id="K0NUG4"/>
<dbReference type="Proteomes" id="UP000009325">
    <property type="component" value="Unassembled WGS sequence"/>
</dbReference>
<evidence type="ECO:0000313" key="1">
    <source>
        <dbReference type="EMBL" id="CCK82925.1"/>
    </source>
</evidence>
<proteinExistence type="predicted"/>
<dbReference type="RefSeq" id="WP_009557477.1">
    <property type="nucleotide sequence ID" value="NZ_CALZ01000024.1"/>
</dbReference>
<dbReference type="EMBL" id="CALZ01000024">
    <property type="protein sequence ID" value="CCK82925.1"/>
    <property type="molecule type" value="Genomic_DNA"/>
</dbReference>
<organism evidence="1 2">
    <name type="scientific">Lactobacillus equicursoris 66c</name>
    <dbReference type="NCBI Taxonomy" id="872326"/>
    <lineage>
        <taxon>Bacteria</taxon>
        <taxon>Bacillati</taxon>
        <taxon>Bacillota</taxon>
        <taxon>Bacilli</taxon>
        <taxon>Lactobacillales</taxon>
        <taxon>Lactobacillaceae</taxon>
        <taxon>Lactobacillus</taxon>
    </lineage>
</organism>